<dbReference type="Proteomes" id="UP000078512">
    <property type="component" value="Unassembled WGS sequence"/>
</dbReference>
<gene>
    <name evidence="3" type="ORF">K457DRAFT_142825</name>
</gene>
<reference evidence="3 4" key="1">
    <citation type="submission" date="2016-05" db="EMBL/GenBank/DDBJ databases">
        <title>Genome sequencing reveals origins of a unique bacterial endosymbiosis in the earliest lineages of terrestrial Fungi.</title>
        <authorList>
            <consortium name="DOE Joint Genome Institute"/>
            <person name="Uehling J."/>
            <person name="Gryganskyi A."/>
            <person name="Hameed K."/>
            <person name="Tschaplinski T."/>
            <person name="Misztal P."/>
            <person name="Wu S."/>
            <person name="Desiro A."/>
            <person name="Vande Pol N."/>
            <person name="Du Z.-Y."/>
            <person name="Zienkiewicz A."/>
            <person name="Zienkiewicz K."/>
            <person name="Morin E."/>
            <person name="Tisserant E."/>
            <person name="Splivallo R."/>
            <person name="Hainaut M."/>
            <person name="Henrissat B."/>
            <person name="Ohm R."/>
            <person name="Kuo A."/>
            <person name="Yan J."/>
            <person name="Lipzen A."/>
            <person name="Nolan M."/>
            <person name="Labutti K."/>
            <person name="Barry K."/>
            <person name="Goldstein A."/>
            <person name="Labbe J."/>
            <person name="Schadt C."/>
            <person name="Tuskan G."/>
            <person name="Grigoriev I."/>
            <person name="Martin F."/>
            <person name="Vilgalys R."/>
            <person name="Bonito G."/>
        </authorList>
    </citation>
    <scope>NUCLEOTIDE SEQUENCE [LARGE SCALE GENOMIC DNA]</scope>
    <source>
        <strain evidence="3 4">AG-77</strain>
    </source>
</reference>
<evidence type="ECO:0000313" key="4">
    <source>
        <dbReference type="Proteomes" id="UP000078512"/>
    </source>
</evidence>
<protein>
    <submittedName>
        <fullName evidence="3">Uncharacterized protein</fullName>
    </submittedName>
</protein>
<proteinExistence type="predicted"/>
<feature type="compositionally biased region" description="Polar residues" evidence="1">
    <location>
        <begin position="59"/>
        <end position="76"/>
    </location>
</feature>
<evidence type="ECO:0000256" key="2">
    <source>
        <dbReference type="SAM" id="Phobius"/>
    </source>
</evidence>
<feature type="region of interest" description="Disordered" evidence="1">
    <location>
        <begin position="1"/>
        <end position="76"/>
    </location>
</feature>
<sequence>MLAPLDSPANGSTTPGGSRETLISSRAPQGSVTAASPQYIGETSITPHTAAESPYRMPTTPSRSPRIQSSEYSPSVNYPQAYSPTMVPSYVPTPSPTPSQRGAYTVPAGFYNNKNNLATHSTTTDGPSQQYISQQAPYQQSYLHHHQAYPDPVVHAYPDPTLVNTPITAKKPTKPALASTEKPKSTGRRKNIIKAMAFITIILLAVVVYLVLSMKKNKDSSSSSSSSTPSSGDRVQAPPIPPYTFEKGHCPSFFCNDYYHITCKGECKKDSIYQTCKNGCNGEQFCTSNCERGQKCFDDCITNLGFCHDYCFR</sequence>
<feature type="compositionally biased region" description="Polar residues" evidence="1">
    <location>
        <begin position="9"/>
        <end position="47"/>
    </location>
</feature>
<organism evidence="3 4">
    <name type="scientific">Linnemannia elongata AG-77</name>
    <dbReference type="NCBI Taxonomy" id="1314771"/>
    <lineage>
        <taxon>Eukaryota</taxon>
        <taxon>Fungi</taxon>
        <taxon>Fungi incertae sedis</taxon>
        <taxon>Mucoromycota</taxon>
        <taxon>Mortierellomycotina</taxon>
        <taxon>Mortierellomycetes</taxon>
        <taxon>Mortierellales</taxon>
        <taxon>Mortierellaceae</taxon>
        <taxon>Linnemannia</taxon>
    </lineage>
</organism>
<feature type="region of interest" description="Disordered" evidence="1">
    <location>
        <begin position="217"/>
        <end position="238"/>
    </location>
</feature>
<evidence type="ECO:0000313" key="3">
    <source>
        <dbReference type="EMBL" id="OAQ23327.1"/>
    </source>
</evidence>
<dbReference type="OrthoDB" id="2427524at2759"/>
<keyword evidence="4" id="KW-1185">Reference proteome</keyword>
<feature type="region of interest" description="Disordered" evidence="1">
    <location>
        <begin position="89"/>
        <end position="108"/>
    </location>
</feature>
<feature type="compositionally biased region" description="Low complexity" evidence="1">
    <location>
        <begin position="220"/>
        <end position="231"/>
    </location>
</feature>
<dbReference type="AlphaFoldDB" id="A0A197JDW2"/>
<keyword evidence="2" id="KW-0472">Membrane</keyword>
<evidence type="ECO:0000256" key="1">
    <source>
        <dbReference type="SAM" id="MobiDB-lite"/>
    </source>
</evidence>
<name>A0A197JDW2_9FUNG</name>
<keyword evidence="2" id="KW-0812">Transmembrane</keyword>
<keyword evidence="2" id="KW-1133">Transmembrane helix</keyword>
<dbReference type="EMBL" id="KV442122">
    <property type="protein sequence ID" value="OAQ23327.1"/>
    <property type="molecule type" value="Genomic_DNA"/>
</dbReference>
<accession>A0A197JDW2</accession>
<feature type="region of interest" description="Disordered" evidence="1">
    <location>
        <begin position="166"/>
        <end position="186"/>
    </location>
</feature>
<feature type="transmembrane region" description="Helical" evidence="2">
    <location>
        <begin position="192"/>
        <end position="212"/>
    </location>
</feature>